<name>A0A818IIQ6_9BILA</name>
<gene>
    <name evidence="10" type="ORF">JYZ213_LOCUS44271</name>
    <name evidence="11" type="ORF">OXD698_LOCUS2665</name>
</gene>
<sequence>MSSLTNNTTNRISSSSSSITTNNTNYSQSSSFNNTNNNNNNTNNNNNNNNNNAVNTTNDCDTSISTSSPATSTLGLTAMGLAAASLASITANNMTNSDNTECDSKRNVSTPFKLYSNTSDDPYASFYALNRTLSQPPPPPPPSSSSSTSPFNIISQSSNNNLQFMSNPTGQSDSGAFKKIKHESLLLNAHPYHQLQPYNPHYPHVPVPSLNLQSTPNNNNNSNNLSPTHSTNSSQSSHHSLSNPASQCPTPARRRHRTTFTQEQLAELETAFGKSHYPDIYCREELARITKLNEARIQVWFQNRRAKYRKQEKQLQKALSPVLSPCNAMMRNFYQTSTGRPYQYGTGHTGTNSVVSNQIRYPPAGVAYSQFSPLTAGIRQDNPLSFQDTDWYNKSLSSFRVDHSSMLHYPA</sequence>
<dbReference type="AlphaFoldDB" id="A0A818IIQ6"/>
<comment type="similarity">
    <text evidence="2">Belongs to the paired homeobox family.</text>
</comment>
<evidence type="ECO:0000256" key="6">
    <source>
        <dbReference type="PROSITE-ProRule" id="PRU00108"/>
    </source>
</evidence>
<organism evidence="11 12">
    <name type="scientific">Adineta steineri</name>
    <dbReference type="NCBI Taxonomy" id="433720"/>
    <lineage>
        <taxon>Eukaryota</taxon>
        <taxon>Metazoa</taxon>
        <taxon>Spiralia</taxon>
        <taxon>Gnathifera</taxon>
        <taxon>Rotifera</taxon>
        <taxon>Eurotatoria</taxon>
        <taxon>Bdelloidea</taxon>
        <taxon>Adinetida</taxon>
        <taxon>Adinetidae</taxon>
        <taxon>Adineta</taxon>
    </lineage>
</organism>
<comment type="subcellular location">
    <subcellularLocation>
        <location evidence="1 6 7">Nucleus</location>
    </subcellularLocation>
</comment>
<dbReference type="InterPro" id="IPR050649">
    <property type="entry name" value="Paired_Homeobox_TFs"/>
</dbReference>
<feature type="compositionally biased region" description="Low complexity" evidence="8">
    <location>
        <begin position="197"/>
        <end position="247"/>
    </location>
</feature>
<feature type="domain" description="Homeobox" evidence="9">
    <location>
        <begin position="251"/>
        <end position="311"/>
    </location>
</feature>
<evidence type="ECO:0000313" key="11">
    <source>
        <dbReference type="EMBL" id="CAF3525644.1"/>
    </source>
</evidence>
<keyword evidence="5 6" id="KW-0539">Nucleus</keyword>
<accession>A0A818IIQ6</accession>
<dbReference type="InterPro" id="IPR009057">
    <property type="entry name" value="Homeodomain-like_sf"/>
</dbReference>
<evidence type="ECO:0000256" key="8">
    <source>
        <dbReference type="SAM" id="MobiDB-lite"/>
    </source>
</evidence>
<evidence type="ECO:0000256" key="7">
    <source>
        <dbReference type="RuleBase" id="RU000682"/>
    </source>
</evidence>
<evidence type="ECO:0000313" key="12">
    <source>
        <dbReference type="Proteomes" id="UP000663844"/>
    </source>
</evidence>
<dbReference type="GO" id="GO:0005634">
    <property type="term" value="C:nucleus"/>
    <property type="evidence" value="ECO:0007669"/>
    <property type="project" value="UniProtKB-SubCell"/>
</dbReference>
<evidence type="ECO:0000313" key="10">
    <source>
        <dbReference type="EMBL" id="CAF1515428.1"/>
    </source>
</evidence>
<dbReference type="Proteomes" id="UP000663845">
    <property type="component" value="Unassembled WGS sequence"/>
</dbReference>
<feature type="compositionally biased region" description="Polar residues" evidence="8">
    <location>
        <begin position="165"/>
        <end position="174"/>
    </location>
</feature>
<dbReference type="GO" id="GO:0000981">
    <property type="term" value="F:DNA-binding transcription factor activity, RNA polymerase II-specific"/>
    <property type="evidence" value="ECO:0007669"/>
    <property type="project" value="InterPro"/>
</dbReference>
<evidence type="ECO:0000256" key="5">
    <source>
        <dbReference type="ARBA" id="ARBA00023242"/>
    </source>
</evidence>
<evidence type="ECO:0000256" key="2">
    <source>
        <dbReference type="ARBA" id="ARBA00005733"/>
    </source>
</evidence>
<dbReference type="SMART" id="SM00389">
    <property type="entry name" value="HOX"/>
    <property type="match status" value="1"/>
</dbReference>
<dbReference type="SUPFAM" id="SSF46689">
    <property type="entry name" value="Homeodomain-like"/>
    <property type="match status" value="1"/>
</dbReference>
<reference evidence="11" key="1">
    <citation type="submission" date="2021-02" db="EMBL/GenBank/DDBJ databases">
        <authorList>
            <person name="Nowell W R."/>
        </authorList>
    </citation>
    <scope>NUCLEOTIDE SEQUENCE</scope>
</reference>
<keyword evidence="3 6" id="KW-0238">DNA-binding</keyword>
<dbReference type="CDD" id="cd00086">
    <property type="entry name" value="homeodomain"/>
    <property type="match status" value="1"/>
</dbReference>
<dbReference type="GO" id="GO:0000977">
    <property type="term" value="F:RNA polymerase II transcription regulatory region sequence-specific DNA binding"/>
    <property type="evidence" value="ECO:0007669"/>
    <property type="project" value="TreeGrafter"/>
</dbReference>
<comment type="caution">
    <text evidence="11">The sequence shown here is derived from an EMBL/GenBank/DDBJ whole genome shotgun (WGS) entry which is preliminary data.</text>
</comment>
<feature type="region of interest" description="Disordered" evidence="8">
    <location>
        <begin position="1"/>
        <end position="67"/>
    </location>
</feature>
<dbReference type="PANTHER" id="PTHR24329">
    <property type="entry name" value="HOMEOBOX PROTEIN ARISTALESS"/>
    <property type="match status" value="1"/>
</dbReference>
<dbReference type="InterPro" id="IPR017970">
    <property type="entry name" value="Homeobox_CS"/>
</dbReference>
<feature type="region of interest" description="Disordered" evidence="8">
    <location>
        <begin position="197"/>
        <end position="259"/>
    </location>
</feature>
<dbReference type="Proteomes" id="UP000663844">
    <property type="component" value="Unassembled WGS sequence"/>
</dbReference>
<feature type="compositionally biased region" description="Low complexity" evidence="8">
    <location>
        <begin position="144"/>
        <end position="164"/>
    </location>
</feature>
<evidence type="ECO:0000256" key="3">
    <source>
        <dbReference type="ARBA" id="ARBA00023125"/>
    </source>
</evidence>
<proteinExistence type="inferred from homology"/>
<dbReference type="Pfam" id="PF00046">
    <property type="entry name" value="Homeodomain"/>
    <property type="match status" value="1"/>
</dbReference>
<dbReference type="PROSITE" id="PS50071">
    <property type="entry name" value="HOMEOBOX_2"/>
    <property type="match status" value="1"/>
</dbReference>
<feature type="region of interest" description="Disordered" evidence="8">
    <location>
        <begin position="130"/>
        <end position="175"/>
    </location>
</feature>
<evidence type="ECO:0000259" key="9">
    <source>
        <dbReference type="PROSITE" id="PS50071"/>
    </source>
</evidence>
<keyword evidence="4 6" id="KW-0371">Homeobox</keyword>
<dbReference type="FunFam" id="1.10.10.60:FF:000138">
    <property type="entry name" value="Homeobox protein prophet of Pit-1"/>
    <property type="match status" value="1"/>
</dbReference>
<evidence type="ECO:0000256" key="4">
    <source>
        <dbReference type="ARBA" id="ARBA00023155"/>
    </source>
</evidence>
<dbReference type="GO" id="GO:0007399">
    <property type="term" value="P:nervous system development"/>
    <property type="evidence" value="ECO:0007669"/>
    <property type="project" value="UniProtKB-ARBA"/>
</dbReference>
<dbReference type="EMBL" id="CAJNOG010002731">
    <property type="protein sequence ID" value="CAF1515428.1"/>
    <property type="molecule type" value="Genomic_DNA"/>
</dbReference>
<evidence type="ECO:0000256" key="1">
    <source>
        <dbReference type="ARBA" id="ARBA00004123"/>
    </source>
</evidence>
<feature type="DNA-binding region" description="Homeobox" evidence="6">
    <location>
        <begin position="253"/>
        <end position="312"/>
    </location>
</feature>
<dbReference type="PROSITE" id="PS00027">
    <property type="entry name" value="HOMEOBOX_1"/>
    <property type="match status" value="1"/>
</dbReference>
<dbReference type="Gene3D" id="1.10.10.60">
    <property type="entry name" value="Homeodomain-like"/>
    <property type="match status" value="1"/>
</dbReference>
<dbReference type="EMBL" id="CAJOAZ010000089">
    <property type="protein sequence ID" value="CAF3525644.1"/>
    <property type="molecule type" value="Genomic_DNA"/>
</dbReference>
<dbReference type="InterPro" id="IPR001356">
    <property type="entry name" value="HD"/>
</dbReference>
<dbReference type="PANTHER" id="PTHR24329:SF520">
    <property type="entry name" value="ALX HOMEOBOX PROTEIN 1-LIKE PROTEIN"/>
    <property type="match status" value="1"/>
</dbReference>
<protein>
    <recommendedName>
        <fullName evidence="9">Homeobox domain-containing protein</fullName>
    </recommendedName>
</protein>